<dbReference type="Proteomes" id="UP000243459">
    <property type="component" value="Chromosome 9"/>
</dbReference>
<reference evidence="3" key="1">
    <citation type="journal article" date="2017" name="Nat. Commun.">
        <title>The asparagus genome sheds light on the origin and evolution of a young Y chromosome.</title>
        <authorList>
            <person name="Harkess A."/>
            <person name="Zhou J."/>
            <person name="Xu C."/>
            <person name="Bowers J.E."/>
            <person name="Van der Hulst R."/>
            <person name="Ayyampalayam S."/>
            <person name="Mercati F."/>
            <person name="Riccardi P."/>
            <person name="McKain M.R."/>
            <person name="Kakrana A."/>
            <person name="Tang H."/>
            <person name="Ray J."/>
            <person name="Groenendijk J."/>
            <person name="Arikit S."/>
            <person name="Mathioni S.M."/>
            <person name="Nakano M."/>
            <person name="Shan H."/>
            <person name="Telgmann-Rauber A."/>
            <person name="Kanno A."/>
            <person name="Yue Z."/>
            <person name="Chen H."/>
            <person name="Li W."/>
            <person name="Chen Y."/>
            <person name="Xu X."/>
            <person name="Zhang Y."/>
            <person name="Luo S."/>
            <person name="Chen H."/>
            <person name="Gao J."/>
            <person name="Mao Z."/>
            <person name="Pires J.C."/>
            <person name="Luo M."/>
            <person name="Kudrna D."/>
            <person name="Wing R.A."/>
            <person name="Meyers B.C."/>
            <person name="Yi K."/>
            <person name="Kong H."/>
            <person name="Lavrijsen P."/>
            <person name="Sunseri F."/>
            <person name="Falavigna A."/>
            <person name="Ye Y."/>
            <person name="Leebens-Mack J.H."/>
            <person name="Chen G."/>
        </authorList>
    </citation>
    <scope>NUCLEOTIDE SEQUENCE [LARGE SCALE GENOMIC DNA]</scope>
    <source>
        <strain evidence="3">cv. DH0086</strain>
    </source>
</reference>
<organism evidence="2 3">
    <name type="scientific">Asparagus officinalis</name>
    <name type="common">Garden asparagus</name>
    <dbReference type="NCBI Taxonomy" id="4686"/>
    <lineage>
        <taxon>Eukaryota</taxon>
        <taxon>Viridiplantae</taxon>
        <taxon>Streptophyta</taxon>
        <taxon>Embryophyta</taxon>
        <taxon>Tracheophyta</taxon>
        <taxon>Spermatophyta</taxon>
        <taxon>Magnoliopsida</taxon>
        <taxon>Liliopsida</taxon>
        <taxon>Asparagales</taxon>
        <taxon>Asparagaceae</taxon>
        <taxon>Asparagoideae</taxon>
        <taxon>Asparagus</taxon>
    </lineage>
</organism>
<dbReference type="AlphaFoldDB" id="A0A5P1E9K4"/>
<gene>
    <name evidence="2" type="ORF">A4U43_C09F9070</name>
</gene>
<name>A0A5P1E9K4_ASPOF</name>
<evidence type="ECO:0000256" key="1">
    <source>
        <dbReference type="SAM" id="MobiDB-lite"/>
    </source>
</evidence>
<dbReference type="Gramene" id="ONK58175">
    <property type="protein sequence ID" value="ONK58175"/>
    <property type="gene ID" value="A4U43_C09F9070"/>
</dbReference>
<sequence length="183" mass="21125">MNQKLHRDDERRFKDQIAAEQLEITSLYVKVASLSAKVRRLREELSDARCRSLTVYKNKRPTGEVSSPTYGGTPRIVTDINIDIEREVHQPHFADINKESEGPLPRKVPPTEDFPQHDTTDIDTEMEGPRPEEVSPPEADIFFEDEEVPLIFRINKEKREPAREALHATWLALTLRGKAHNLY</sequence>
<accession>A0A5P1E9K4</accession>
<feature type="region of interest" description="Disordered" evidence="1">
    <location>
        <begin position="94"/>
        <end position="140"/>
    </location>
</feature>
<dbReference type="EMBL" id="CM007389">
    <property type="protein sequence ID" value="ONK58175.1"/>
    <property type="molecule type" value="Genomic_DNA"/>
</dbReference>
<protein>
    <submittedName>
        <fullName evidence="2">Uncharacterized protein</fullName>
    </submittedName>
</protein>
<proteinExistence type="predicted"/>
<evidence type="ECO:0000313" key="2">
    <source>
        <dbReference type="EMBL" id="ONK58175.1"/>
    </source>
</evidence>
<keyword evidence="3" id="KW-1185">Reference proteome</keyword>
<evidence type="ECO:0000313" key="3">
    <source>
        <dbReference type="Proteomes" id="UP000243459"/>
    </source>
</evidence>